<keyword evidence="1" id="KW-0949">S-adenosyl-L-methionine</keyword>
<comment type="caution">
    <text evidence="5">The sequence shown here is derived from an EMBL/GenBank/DDBJ whole genome shotgun (WGS) entry which is preliminary data.</text>
</comment>
<keyword evidence="6" id="KW-1185">Reference proteome</keyword>
<dbReference type="GO" id="GO:0003824">
    <property type="term" value="F:catalytic activity"/>
    <property type="evidence" value="ECO:0007669"/>
    <property type="project" value="InterPro"/>
</dbReference>
<dbReference type="SFLD" id="SFLDG01102">
    <property type="entry name" value="Uncharacterised_Radical_SAM_Su"/>
    <property type="match status" value="1"/>
</dbReference>
<dbReference type="InterPro" id="IPR023874">
    <property type="entry name" value="DNA_rSAM_put"/>
</dbReference>
<reference evidence="5 6" key="1">
    <citation type="submission" date="2018-05" db="EMBL/GenBank/DDBJ databases">
        <title>Genomic Encyclopedia of Type Strains, Phase IV (KMG-IV): sequencing the most valuable type-strain genomes for metagenomic binning, comparative biology and taxonomic classification.</title>
        <authorList>
            <person name="Goeker M."/>
        </authorList>
    </citation>
    <scope>NUCLEOTIDE SEQUENCE [LARGE SCALE GENOMIC DNA]</scope>
    <source>
        <strain evidence="5 6">DSM 24906</strain>
    </source>
</reference>
<gene>
    <name evidence="5" type="ORF">C7380_101267</name>
</gene>
<dbReference type="InterPro" id="IPR013785">
    <property type="entry name" value="Aldolase_TIM"/>
</dbReference>
<dbReference type="CDD" id="cd01335">
    <property type="entry name" value="Radical_SAM"/>
    <property type="match status" value="1"/>
</dbReference>
<dbReference type="Gene3D" id="3.20.20.70">
    <property type="entry name" value="Aldolase class I"/>
    <property type="match status" value="1"/>
</dbReference>
<evidence type="ECO:0000256" key="2">
    <source>
        <dbReference type="ARBA" id="ARBA00022723"/>
    </source>
</evidence>
<proteinExistence type="predicted"/>
<evidence type="ECO:0000256" key="3">
    <source>
        <dbReference type="ARBA" id="ARBA00023004"/>
    </source>
</evidence>
<dbReference type="Proteomes" id="UP000245921">
    <property type="component" value="Unassembled WGS sequence"/>
</dbReference>
<dbReference type="AlphaFoldDB" id="A0AA45HK35"/>
<keyword evidence="4" id="KW-0411">Iron-sulfur</keyword>
<dbReference type="GO" id="GO:0051536">
    <property type="term" value="F:iron-sulfur cluster binding"/>
    <property type="evidence" value="ECO:0007669"/>
    <property type="project" value="UniProtKB-KW"/>
</dbReference>
<dbReference type="InterPro" id="IPR051675">
    <property type="entry name" value="Endo/Exo/Phosphatase_dom_1"/>
</dbReference>
<dbReference type="SUPFAM" id="SSF47781">
    <property type="entry name" value="RuvA domain 2-like"/>
    <property type="match status" value="1"/>
</dbReference>
<dbReference type="Pfam" id="PF13353">
    <property type="entry name" value="Fer4_12"/>
    <property type="match status" value="1"/>
</dbReference>
<keyword evidence="3" id="KW-0408">Iron</keyword>
<dbReference type="SUPFAM" id="SSF102114">
    <property type="entry name" value="Radical SAM enzymes"/>
    <property type="match status" value="1"/>
</dbReference>
<dbReference type="EMBL" id="QGGI01000001">
    <property type="protein sequence ID" value="PWJ96692.1"/>
    <property type="molecule type" value="Genomic_DNA"/>
</dbReference>
<evidence type="ECO:0000256" key="4">
    <source>
        <dbReference type="ARBA" id="ARBA00023014"/>
    </source>
</evidence>
<dbReference type="GO" id="GO:0046872">
    <property type="term" value="F:metal ion binding"/>
    <property type="evidence" value="ECO:0007669"/>
    <property type="project" value="UniProtKB-KW"/>
</dbReference>
<dbReference type="InterPro" id="IPR058240">
    <property type="entry name" value="rSAM_sf"/>
</dbReference>
<organism evidence="5 6">
    <name type="scientific">Oceanotoga teriensis</name>
    <dbReference type="NCBI Taxonomy" id="515440"/>
    <lineage>
        <taxon>Bacteria</taxon>
        <taxon>Thermotogati</taxon>
        <taxon>Thermotogota</taxon>
        <taxon>Thermotogae</taxon>
        <taxon>Petrotogales</taxon>
        <taxon>Petrotogaceae</taxon>
        <taxon>Oceanotoga</taxon>
    </lineage>
</organism>
<dbReference type="InterPro" id="IPR010994">
    <property type="entry name" value="RuvA_2-like"/>
</dbReference>
<dbReference type="PANTHER" id="PTHR21180:SF9">
    <property type="entry name" value="TYPE II SECRETION SYSTEM PROTEIN K"/>
    <property type="match status" value="1"/>
</dbReference>
<dbReference type="PANTHER" id="PTHR21180">
    <property type="entry name" value="ENDONUCLEASE/EXONUCLEASE/PHOSPHATASE FAMILY DOMAIN-CONTAINING PROTEIN 1"/>
    <property type="match status" value="1"/>
</dbReference>
<protein>
    <submittedName>
        <fullName evidence="5">DNA modification/repair radical SAM protein</fullName>
    </submittedName>
</protein>
<accession>A0AA45HK35</accession>
<dbReference type="NCBIfam" id="TIGR03916">
    <property type="entry name" value="rSAM_link_UDG"/>
    <property type="match status" value="1"/>
</dbReference>
<name>A0AA45HK35_9BACT</name>
<dbReference type="SFLD" id="SFLDS00029">
    <property type="entry name" value="Radical_SAM"/>
    <property type="match status" value="1"/>
</dbReference>
<evidence type="ECO:0000256" key="1">
    <source>
        <dbReference type="ARBA" id="ARBA00022691"/>
    </source>
</evidence>
<dbReference type="RefSeq" id="WP_109603679.1">
    <property type="nucleotide sequence ID" value="NZ_JAMHJO010000001.1"/>
</dbReference>
<keyword evidence="2" id="KW-0479">Metal-binding</keyword>
<evidence type="ECO:0000313" key="6">
    <source>
        <dbReference type="Proteomes" id="UP000245921"/>
    </source>
</evidence>
<sequence>MILKDKIKILAESAKYDVSCSSSGSSRANSKNGIGNASIGGICHSWSEDGRCISLLKILFSNNCIFDCAYCINRRSNDIERATFTVDEMVNLTINFYKRNYIEGLFLSSGIYSNPNETMNSLYMVAKILREKYKFNGYIHLKAIPGADPLLIKKAGFYADRMSVNIELPSEKSLKILAPQKSKSSLLVPMKSLSENILDLNRFNVKNHKFVPAGQSTQLIVGASPESDYKIIKLSENLYDKFKLKRVYYSAFLKVNEDNRLPNKNSSLLREHRLYQADWLLRFYKFKAYEIFNKGNYFLDEKLDPKLFWALNNFDLFPVEINRCDFDTLIRVPGIGVKSAYKIFNMRREKSINFDDLKKINVVLKRAKYFITCNGRYMDFSLKDPDKIKQAIYLENKGNLIPLFQDNLPVISIR</sequence>
<dbReference type="InterPro" id="IPR007197">
    <property type="entry name" value="rSAM"/>
</dbReference>
<evidence type="ECO:0000313" key="5">
    <source>
        <dbReference type="EMBL" id="PWJ96692.1"/>
    </source>
</evidence>